<accession>A0A4V5NYQ3</accession>
<keyword evidence="1" id="KW-1133">Transmembrane helix</keyword>
<dbReference type="Proteomes" id="UP000305675">
    <property type="component" value="Unassembled WGS sequence"/>
</dbReference>
<dbReference type="NCBIfam" id="TIGR02532">
    <property type="entry name" value="IV_pilin_GFxxxE"/>
    <property type="match status" value="1"/>
</dbReference>
<comment type="caution">
    <text evidence="2">The sequence shown here is derived from an EMBL/GenBank/DDBJ whole genome shotgun (WGS) entry which is preliminary data.</text>
</comment>
<dbReference type="Pfam" id="PF07963">
    <property type="entry name" value="N_methyl"/>
    <property type="match status" value="1"/>
</dbReference>
<evidence type="ECO:0000256" key="1">
    <source>
        <dbReference type="SAM" id="Phobius"/>
    </source>
</evidence>
<feature type="transmembrane region" description="Helical" evidence="1">
    <location>
        <begin position="12"/>
        <end position="34"/>
    </location>
</feature>
<sequence length="262" mass="28352">MRSNRGFTLMEMVVVIAMMGALAIGVTQFINFAMKIYLDGQQWGQAVSQHRYGLQRLSRELRDAVPGSVAIANGSAGYCLSFSPIEQSGRFIAAPMLNSANQVSFYRMSCCVGNDCDDCFSSGNGAGVALLNGYQLPDPLPTVASSQCDSSNLCQMTLSANLADGDYSPGQRFYAAGSTVAYCLNSSGQLTRSSQGSSSLMADGFANDLSQCNLNQRDNAHCPFLEQPPTLNRNSVLQLQFWLSQADQSQRFVQEVQIENLP</sequence>
<dbReference type="AlphaFoldDB" id="A0A4V5NYQ3"/>
<dbReference type="OrthoDB" id="9788802at2"/>
<gene>
    <name evidence="2" type="ORF">FCL42_07140</name>
</gene>
<protein>
    <submittedName>
        <fullName evidence="2">Prepilin-type N-terminal cleavage/methylation domain-containing protein</fullName>
    </submittedName>
</protein>
<evidence type="ECO:0000313" key="2">
    <source>
        <dbReference type="EMBL" id="TKB55986.1"/>
    </source>
</evidence>
<keyword evidence="1" id="KW-0472">Membrane</keyword>
<reference evidence="2 3" key="1">
    <citation type="submission" date="2019-04" db="EMBL/GenBank/DDBJ databases">
        <authorList>
            <person name="Hwang J.C."/>
        </authorList>
    </citation>
    <scope>NUCLEOTIDE SEQUENCE [LARGE SCALE GENOMIC DNA]</scope>
    <source>
        <strain evidence="2 3">IMCC35002</strain>
    </source>
</reference>
<dbReference type="EMBL" id="SWCJ01000004">
    <property type="protein sequence ID" value="TKB55986.1"/>
    <property type="molecule type" value="Genomic_DNA"/>
</dbReference>
<name>A0A4V5NYQ3_9GAMM</name>
<dbReference type="RefSeq" id="WP_136862715.1">
    <property type="nucleotide sequence ID" value="NZ_SWCJ01000004.1"/>
</dbReference>
<organism evidence="2 3">
    <name type="scientific">Ferrimonas aestuarii</name>
    <dbReference type="NCBI Taxonomy" id="2569539"/>
    <lineage>
        <taxon>Bacteria</taxon>
        <taxon>Pseudomonadati</taxon>
        <taxon>Pseudomonadota</taxon>
        <taxon>Gammaproteobacteria</taxon>
        <taxon>Alteromonadales</taxon>
        <taxon>Ferrimonadaceae</taxon>
        <taxon>Ferrimonas</taxon>
    </lineage>
</organism>
<proteinExistence type="predicted"/>
<keyword evidence="1" id="KW-0812">Transmembrane</keyword>
<evidence type="ECO:0000313" key="3">
    <source>
        <dbReference type="Proteomes" id="UP000305675"/>
    </source>
</evidence>
<keyword evidence="3" id="KW-1185">Reference proteome</keyword>
<dbReference type="InterPro" id="IPR012902">
    <property type="entry name" value="N_methyl_site"/>
</dbReference>